<feature type="compositionally biased region" description="Pro residues" evidence="1">
    <location>
        <begin position="180"/>
        <end position="190"/>
    </location>
</feature>
<dbReference type="EMBL" id="JABCKI010001052">
    <property type="protein sequence ID" value="KAG5649405.1"/>
    <property type="molecule type" value="Genomic_DNA"/>
</dbReference>
<comment type="caution">
    <text evidence="2">The sequence shown here is derived from an EMBL/GenBank/DDBJ whole genome shotgun (WGS) entry which is preliminary data.</text>
</comment>
<feature type="compositionally biased region" description="Polar residues" evidence="1">
    <location>
        <begin position="124"/>
        <end position="135"/>
    </location>
</feature>
<accession>A0A9P7GLD5</accession>
<dbReference type="AlphaFoldDB" id="A0A9P7GLD5"/>
<gene>
    <name evidence="2" type="ORF">H0H81_004089</name>
</gene>
<organism evidence="2 3">
    <name type="scientific">Sphagnurus paluster</name>
    <dbReference type="NCBI Taxonomy" id="117069"/>
    <lineage>
        <taxon>Eukaryota</taxon>
        <taxon>Fungi</taxon>
        <taxon>Dikarya</taxon>
        <taxon>Basidiomycota</taxon>
        <taxon>Agaricomycotina</taxon>
        <taxon>Agaricomycetes</taxon>
        <taxon>Agaricomycetidae</taxon>
        <taxon>Agaricales</taxon>
        <taxon>Tricholomatineae</taxon>
        <taxon>Lyophyllaceae</taxon>
        <taxon>Sphagnurus</taxon>
    </lineage>
</organism>
<feature type="region of interest" description="Disordered" evidence="1">
    <location>
        <begin position="79"/>
        <end position="191"/>
    </location>
</feature>
<evidence type="ECO:0000313" key="3">
    <source>
        <dbReference type="Proteomes" id="UP000717328"/>
    </source>
</evidence>
<dbReference type="Proteomes" id="UP000717328">
    <property type="component" value="Unassembled WGS sequence"/>
</dbReference>
<reference evidence="2" key="2">
    <citation type="submission" date="2021-10" db="EMBL/GenBank/DDBJ databases">
        <title>Phylogenomics reveals ancestral predisposition of the termite-cultivated fungus Termitomyces towards a domesticated lifestyle.</title>
        <authorList>
            <person name="Auxier B."/>
            <person name="Grum-Grzhimaylo A."/>
            <person name="Cardenas M.E."/>
            <person name="Lodge J.D."/>
            <person name="Laessoe T."/>
            <person name="Pedersen O."/>
            <person name="Smith M.E."/>
            <person name="Kuyper T.W."/>
            <person name="Franco-Molano E.A."/>
            <person name="Baroni T.J."/>
            <person name="Aanen D.K."/>
        </authorList>
    </citation>
    <scope>NUCLEOTIDE SEQUENCE</scope>
    <source>
        <strain evidence="2">D49</strain>
    </source>
</reference>
<feature type="non-terminal residue" evidence="2">
    <location>
        <position position="247"/>
    </location>
</feature>
<name>A0A9P7GLD5_9AGAR</name>
<sequence length="247" mass="28186">MRHRMAVDIGRKIQENFASFDALPTILTRQQLDNIFQQDWESCVVMKNDLVKYYQERPSQRFQDIDRELQRVMNRCHNCKGRAHRDPSPPLTLVRRKSNIKAPETAPPQPGAMSSERRYPLNLSPVQIRSPSRASVSVEPDPKVTVAHSQASDQSETDNPAVANKGIHVQDFSQAQPSRFPRPTPPPELPPLRRGVQLRLHNENPKYPFDDYQERPLREDMEPIPHLALKWAGGDVVHVAGMLAESP</sequence>
<proteinExistence type="predicted"/>
<evidence type="ECO:0000256" key="1">
    <source>
        <dbReference type="SAM" id="MobiDB-lite"/>
    </source>
</evidence>
<protein>
    <submittedName>
        <fullName evidence="2">Uncharacterized protein</fullName>
    </submittedName>
</protein>
<evidence type="ECO:0000313" key="2">
    <source>
        <dbReference type="EMBL" id="KAG5649405.1"/>
    </source>
</evidence>
<reference evidence="2" key="1">
    <citation type="submission" date="2021-02" db="EMBL/GenBank/DDBJ databases">
        <authorList>
            <person name="Nieuwenhuis M."/>
            <person name="Van De Peppel L.J.J."/>
        </authorList>
    </citation>
    <scope>NUCLEOTIDE SEQUENCE</scope>
    <source>
        <strain evidence="2">D49</strain>
    </source>
</reference>
<feature type="compositionally biased region" description="Polar residues" evidence="1">
    <location>
        <begin position="147"/>
        <end position="158"/>
    </location>
</feature>
<keyword evidence="3" id="KW-1185">Reference proteome</keyword>